<evidence type="ECO:0000313" key="2">
    <source>
        <dbReference type="EMBL" id="RXI52480.1"/>
    </source>
</evidence>
<dbReference type="Pfam" id="PF03551">
    <property type="entry name" value="PadR"/>
    <property type="match status" value="1"/>
</dbReference>
<evidence type="ECO:0000313" key="3">
    <source>
        <dbReference type="Proteomes" id="UP000290273"/>
    </source>
</evidence>
<accession>A0ABY0ELR3</accession>
<organism evidence="2 3">
    <name type="scientific">Clostridium tetani</name>
    <dbReference type="NCBI Taxonomy" id="1513"/>
    <lineage>
        <taxon>Bacteria</taxon>
        <taxon>Bacillati</taxon>
        <taxon>Bacillota</taxon>
        <taxon>Clostridia</taxon>
        <taxon>Eubacteriales</taxon>
        <taxon>Clostridiaceae</taxon>
        <taxon>Clostridium</taxon>
    </lineage>
</organism>
<gene>
    <name evidence="2" type="ORF">DP131_13160</name>
</gene>
<dbReference type="InterPro" id="IPR005149">
    <property type="entry name" value="Tscrpt_reg_PadR_N"/>
</dbReference>
<dbReference type="RefSeq" id="WP_023438564.1">
    <property type="nucleotide sequence ID" value="NZ_CASHSW010000023.1"/>
</dbReference>
<dbReference type="InterPro" id="IPR036390">
    <property type="entry name" value="WH_DNA-bd_sf"/>
</dbReference>
<reference evidence="2 3" key="1">
    <citation type="submission" date="2018-06" db="EMBL/GenBank/DDBJ databases">
        <title>Genome conservation of Clostridium tetani.</title>
        <authorList>
            <person name="Bruggemann H."/>
            <person name="Popoff M.R."/>
        </authorList>
    </citation>
    <scope>NUCLEOTIDE SEQUENCE [LARGE SCALE GENOMIC DNA]</scope>
    <source>
        <strain evidence="2 3">63.05</strain>
    </source>
</reference>
<name>A0ABY0ELR3_CLOTA</name>
<dbReference type="SUPFAM" id="SSF46785">
    <property type="entry name" value="Winged helix' DNA-binding domain"/>
    <property type="match status" value="1"/>
</dbReference>
<dbReference type="InterPro" id="IPR052509">
    <property type="entry name" value="Metal_resp_DNA-bind_regulator"/>
</dbReference>
<dbReference type="PANTHER" id="PTHR33169">
    <property type="entry name" value="PADR-FAMILY TRANSCRIPTIONAL REGULATOR"/>
    <property type="match status" value="1"/>
</dbReference>
<dbReference type="InterPro" id="IPR036388">
    <property type="entry name" value="WH-like_DNA-bd_sf"/>
</dbReference>
<dbReference type="Proteomes" id="UP000290273">
    <property type="component" value="Unassembled WGS sequence"/>
</dbReference>
<dbReference type="PANTHER" id="PTHR33169:SF14">
    <property type="entry name" value="TRANSCRIPTIONAL REGULATOR RV3488"/>
    <property type="match status" value="1"/>
</dbReference>
<proteinExistence type="predicted"/>
<dbReference type="Gene3D" id="1.10.10.10">
    <property type="entry name" value="Winged helix-like DNA-binding domain superfamily/Winged helix DNA-binding domain"/>
    <property type="match status" value="1"/>
</dbReference>
<feature type="domain" description="Transcription regulator PadR N-terminal" evidence="1">
    <location>
        <begin position="16"/>
        <end position="90"/>
    </location>
</feature>
<sequence length="113" mass="13589">MDFNKELIKGSTETLILSLIKEEPMYGYQIIKELEKKSTGVFLLKEGTLYPILHGLEEKEVVESFWHKGDNGRKRKYYRLTKRGEEYFKEKQKEWDFFKNAVDNVLWEGFAWE</sequence>
<protein>
    <submittedName>
        <fullName evidence="2">PadR family transcriptional regulator</fullName>
    </submittedName>
</protein>
<dbReference type="EMBL" id="QMAU01000050">
    <property type="protein sequence ID" value="RXI52480.1"/>
    <property type="molecule type" value="Genomic_DNA"/>
</dbReference>
<evidence type="ECO:0000259" key="1">
    <source>
        <dbReference type="Pfam" id="PF03551"/>
    </source>
</evidence>
<comment type="caution">
    <text evidence="2">The sequence shown here is derived from an EMBL/GenBank/DDBJ whole genome shotgun (WGS) entry which is preliminary data.</text>
</comment>